<protein>
    <recommendedName>
        <fullName evidence="6">Cysteine dioxygenase</fullName>
    </recommendedName>
</protein>
<evidence type="ECO:0000256" key="3">
    <source>
        <dbReference type="ARBA" id="ARBA00023004"/>
    </source>
</evidence>
<sequence length="247" mass="27790">MDLYNAVWRFSFGKDKHVAYGRKALDSIYSLLVKAITKHEGAPHALTPDEIAPIKAICDQLVPANFQLNVPTSERCEPTRRKRVAYKHIYEDKTFSIGIFILPPGVAIPLHDHPGMSVISRMLYGSLHFKSYDLVKNNAIYSGSKQPARLCVEKIITAPYTMEVLPESGNLHELIGGDDIGCAFLDIITPPYDVEEGRNCTYFRVVDSISSQHTENEKLWLLEKHEPQDFVVVTETYCGPHISSTLN</sequence>
<dbReference type="InterPro" id="IPR011051">
    <property type="entry name" value="RmlC_Cupin_sf"/>
</dbReference>
<dbReference type="CDD" id="cd20289">
    <property type="entry name" value="cupin_ADO"/>
    <property type="match status" value="1"/>
</dbReference>
<keyword evidence="1" id="KW-0479">Metal-binding</keyword>
<comment type="caution">
    <text evidence="4">The sequence shown here is derived from an EMBL/GenBank/DDBJ whole genome shotgun (WGS) entry which is preliminary data.</text>
</comment>
<keyword evidence="2" id="KW-0560">Oxidoreductase</keyword>
<name>A0A976FMB2_BRELC</name>
<dbReference type="RefSeq" id="XP_067818685.1">
    <property type="nucleotide sequence ID" value="XM_067966816.1"/>
</dbReference>
<evidence type="ECO:0000313" key="5">
    <source>
        <dbReference type="Proteomes" id="UP000294530"/>
    </source>
</evidence>
<dbReference type="EMBL" id="SHOA02000002">
    <property type="protein sequence ID" value="TDH69186.1"/>
    <property type="molecule type" value="Genomic_DNA"/>
</dbReference>
<keyword evidence="5" id="KW-1185">Reference proteome</keyword>
<dbReference type="GeneID" id="94352487"/>
<evidence type="ECO:0000256" key="1">
    <source>
        <dbReference type="ARBA" id="ARBA00022723"/>
    </source>
</evidence>
<evidence type="ECO:0008006" key="6">
    <source>
        <dbReference type="Google" id="ProtNLM"/>
    </source>
</evidence>
<accession>A0A976FMB2</accession>
<dbReference type="PANTHER" id="PTHR22966:SF61">
    <property type="entry name" value="2-AMINOETHANETHIOL DIOXYGENASE"/>
    <property type="match status" value="1"/>
</dbReference>
<dbReference type="GO" id="GO:0016702">
    <property type="term" value="F:oxidoreductase activity, acting on single donors with incorporation of molecular oxygen, incorporation of two atoms of oxygen"/>
    <property type="evidence" value="ECO:0007669"/>
    <property type="project" value="InterPro"/>
</dbReference>
<evidence type="ECO:0000256" key="2">
    <source>
        <dbReference type="ARBA" id="ARBA00023002"/>
    </source>
</evidence>
<proteinExistence type="predicted"/>
<gene>
    <name evidence="4" type="ORF">CCR75_008767</name>
</gene>
<dbReference type="KEGG" id="blac:94352487"/>
<dbReference type="Pfam" id="PF07847">
    <property type="entry name" value="PCO_ADO"/>
    <property type="match status" value="1"/>
</dbReference>
<reference evidence="4 5" key="1">
    <citation type="journal article" date="2021" name="Genome Biol.">
        <title>AFLAP: assembly-free linkage analysis pipeline using k-mers from genome sequencing data.</title>
        <authorList>
            <person name="Fletcher K."/>
            <person name="Zhang L."/>
            <person name="Gil J."/>
            <person name="Han R."/>
            <person name="Cavanaugh K."/>
            <person name="Michelmore R."/>
        </authorList>
    </citation>
    <scope>NUCLEOTIDE SEQUENCE [LARGE SCALE GENOMIC DNA]</scope>
    <source>
        <strain evidence="4 5">SF5</strain>
    </source>
</reference>
<evidence type="ECO:0000313" key="4">
    <source>
        <dbReference type="EMBL" id="TDH69186.1"/>
    </source>
</evidence>
<dbReference type="PANTHER" id="PTHR22966">
    <property type="entry name" value="2-AMINOETHANETHIOL DIOXYGENASE"/>
    <property type="match status" value="1"/>
</dbReference>
<dbReference type="AlphaFoldDB" id="A0A976FMB2"/>
<dbReference type="Gene3D" id="2.60.120.10">
    <property type="entry name" value="Jelly Rolls"/>
    <property type="match status" value="1"/>
</dbReference>
<organism evidence="4 5">
    <name type="scientific">Bremia lactucae</name>
    <name type="common">Lettuce downy mildew</name>
    <dbReference type="NCBI Taxonomy" id="4779"/>
    <lineage>
        <taxon>Eukaryota</taxon>
        <taxon>Sar</taxon>
        <taxon>Stramenopiles</taxon>
        <taxon>Oomycota</taxon>
        <taxon>Peronosporomycetes</taxon>
        <taxon>Peronosporales</taxon>
        <taxon>Peronosporaceae</taxon>
        <taxon>Bremia</taxon>
    </lineage>
</organism>
<dbReference type="InterPro" id="IPR012864">
    <property type="entry name" value="PCO/ADO"/>
</dbReference>
<dbReference type="GO" id="GO:0046872">
    <property type="term" value="F:metal ion binding"/>
    <property type="evidence" value="ECO:0007669"/>
    <property type="project" value="UniProtKB-KW"/>
</dbReference>
<dbReference type="Proteomes" id="UP000294530">
    <property type="component" value="Unassembled WGS sequence"/>
</dbReference>
<dbReference type="InterPro" id="IPR014710">
    <property type="entry name" value="RmlC-like_jellyroll"/>
</dbReference>
<dbReference type="SUPFAM" id="SSF51182">
    <property type="entry name" value="RmlC-like cupins"/>
    <property type="match status" value="1"/>
</dbReference>
<dbReference type="OrthoDB" id="271433at2759"/>
<keyword evidence="3" id="KW-0408">Iron</keyword>